<keyword evidence="2" id="KW-0446">Lipid-binding</keyword>
<name>A0A6A6UPU8_9PEZI</name>
<evidence type="ECO:0000256" key="1">
    <source>
        <dbReference type="ARBA" id="ARBA00005567"/>
    </source>
</evidence>
<sequence>MPSKAFNVAYVEIGLLEKAPEQAEMLKLYGLAKIAQGEDISTKSAPGMFNFVAKEKYNAWKKLADEGISAADADKQYVELVNEYKTKYGIKPEDKLTAEEKEKLAKAKA</sequence>
<accession>A0A6A6UPU8</accession>
<dbReference type="OrthoDB" id="346910at2759"/>
<dbReference type="EMBL" id="MU004231">
    <property type="protein sequence ID" value="KAF2673473.1"/>
    <property type="molecule type" value="Genomic_DNA"/>
</dbReference>
<dbReference type="InterPro" id="IPR000582">
    <property type="entry name" value="Acyl-CoA-binding_protein"/>
</dbReference>
<dbReference type="InterPro" id="IPR035984">
    <property type="entry name" value="Acyl-CoA-binding_sf"/>
</dbReference>
<dbReference type="PROSITE" id="PS51228">
    <property type="entry name" value="ACB_2"/>
    <property type="match status" value="1"/>
</dbReference>
<proteinExistence type="inferred from homology"/>
<dbReference type="GO" id="GO:0000062">
    <property type="term" value="F:fatty-acyl-CoA binding"/>
    <property type="evidence" value="ECO:0007669"/>
    <property type="project" value="InterPro"/>
</dbReference>
<comment type="similarity">
    <text evidence="1">Belongs to the ACBP family.</text>
</comment>
<dbReference type="PANTHER" id="PTHR23310:SF62">
    <property type="entry name" value="ACYL-COA BINDING PROTEIN 1, ISOFORM A"/>
    <property type="match status" value="1"/>
</dbReference>
<feature type="domain" description="ACB" evidence="3">
    <location>
        <begin position="1"/>
        <end position="90"/>
    </location>
</feature>
<dbReference type="SUPFAM" id="SSF47027">
    <property type="entry name" value="Acyl-CoA binding protein"/>
    <property type="match status" value="1"/>
</dbReference>
<keyword evidence="5" id="KW-1185">Reference proteome</keyword>
<dbReference type="GO" id="GO:0006631">
    <property type="term" value="P:fatty acid metabolic process"/>
    <property type="evidence" value="ECO:0007669"/>
    <property type="project" value="TreeGrafter"/>
</dbReference>
<evidence type="ECO:0000313" key="5">
    <source>
        <dbReference type="Proteomes" id="UP000799302"/>
    </source>
</evidence>
<reference evidence="4" key="1">
    <citation type="journal article" date="2020" name="Stud. Mycol.">
        <title>101 Dothideomycetes genomes: a test case for predicting lifestyles and emergence of pathogens.</title>
        <authorList>
            <person name="Haridas S."/>
            <person name="Albert R."/>
            <person name="Binder M."/>
            <person name="Bloem J."/>
            <person name="Labutti K."/>
            <person name="Salamov A."/>
            <person name="Andreopoulos B."/>
            <person name="Baker S."/>
            <person name="Barry K."/>
            <person name="Bills G."/>
            <person name="Bluhm B."/>
            <person name="Cannon C."/>
            <person name="Castanera R."/>
            <person name="Culley D."/>
            <person name="Daum C."/>
            <person name="Ezra D."/>
            <person name="Gonzalez J."/>
            <person name="Henrissat B."/>
            <person name="Kuo A."/>
            <person name="Liang C."/>
            <person name="Lipzen A."/>
            <person name="Lutzoni F."/>
            <person name="Magnuson J."/>
            <person name="Mondo S."/>
            <person name="Nolan M."/>
            <person name="Ohm R."/>
            <person name="Pangilinan J."/>
            <person name="Park H.-J."/>
            <person name="Ramirez L."/>
            <person name="Alfaro M."/>
            <person name="Sun H."/>
            <person name="Tritt A."/>
            <person name="Yoshinaga Y."/>
            <person name="Zwiers L.-H."/>
            <person name="Turgeon B."/>
            <person name="Goodwin S."/>
            <person name="Spatafora J."/>
            <person name="Crous P."/>
            <person name="Grigoriev I."/>
        </authorList>
    </citation>
    <scope>NUCLEOTIDE SEQUENCE</scope>
    <source>
        <strain evidence="4">CBS 115976</strain>
    </source>
</reference>
<dbReference type="Gene3D" id="1.20.80.10">
    <property type="match status" value="1"/>
</dbReference>
<dbReference type="PANTHER" id="PTHR23310">
    <property type="entry name" value="ACYL-COA-BINDING PROTEIN, ACBP"/>
    <property type="match status" value="1"/>
</dbReference>
<evidence type="ECO:0000313" key="4">
    <source>
        <dbReference type="EMBL" id="KAF2673473.1"/>
    </source>
</evidence>
<dbReference type="Pfam" id="PF00887">
    <property type="entry name" value="ACBP"/>
    <property type="match status" value="1"/>
</dbReference>
<dbReference type="Proteomes" id="UP000799302">
    <property type="component" value="Unassembled WGS sequence"/>
</dbReference>
<dbReference type="AlphaFoldDB" id="A0A6A6UPU8"/>
<evidence type="ECO:0000259" key="3">
    <source>
        <dbReference type="PROSITE" id="PS51228"/>
    </source>
</evidence>
<dbReference type="InterPro" id="IPR014352">
    <property type="entry name" value="FERM/acyl-CoA-bd_prot_sf"/>
</dbReference>
<organism evidence="4 5">
    <name type="scientific">Microthyrium microscopicum</name>
    <dbReference type="NCBI Taxonomy" id="703497"/>
    <lineage>
        <taxon>Eukaryota</taxon>
        <taxon>Fungi</taxon>
        <taxon>Dikarya</taxon>
        <taxon>Ascomycota</taxon>
        <taxon>Pezizomycotina</taxon>
        <taxon>Dothideomycetes</taxon>
        <taxon>Dothideomycetes incertae sedis</taxon>
        <taxon>Microthyriales</taxon>
        <taxon>Microthyriaceae</taxon>
        <taxon>Microthyrium</taxon>
    </lineage>
</organism>
<evidence type="ECO:0000256" key="2">
    <source>
        <dbReference type="ARBA" id="ARBA00023121"/>
    </source>
</evidence>
<protein>
    <submittedName>
        <fullName evidence="4">Diazepam-binding inhibitor</fullName>
    </submittedName>
</protein>
<gene>
    <name evidence="4" type="ORF">BT63DRAFT_421616</name>
</gene>